<dbReference type="EMBL" id="OU963869">
    <property type="protein sequence ID" value="CAH0394726.1"/>
    <property type="molecule type" value="Genomic_DNA"/>
</dbReference>
<gene>
    <name evidence="1" type="ORF">BEMITA_LOCUS12991</name>
</gene>
<organism evidence="1 2">
    <name type="scientific">Bemisia tabaci</name>
    <name type="common">Sweetpotato whitefly</name>
    <name type="synonym">Aleurodes tabaci</name>
    <dbReference type="NCBI Taxonomy" id="7038"/>
    <lineage>
        <taxon>Eukaryota</taxon>
        <taxon>Metazoa</taxon>
        <taxon>Ecdysozoa</taxon>
        <taxon>Arthropoda</taxon>
        <taxon>Hexapoda</taxon>
        <taxon>Insecta</taxon>
        <taxon>Pterygota</taxon>
        <taxon>Neoptera</taxon>
        <taxon>Paraneoptera</taxon>
        <taxon>Hemiptera</taxon>
        <taxon>Sternorrhyncha</taxon>
        <taxon>Aleyrodoidea</taxon>
        <taxon>Aleyrodidae</taxon>
        <taxon>Aleyrodinae</taxon>
        <taxon>Bemisia</taxon>
    </lineage>
</organism>
<evidence type="ECO:0000313" key="2">
    <source>
        <dbReference type="Proteomes" id="UP001152759"/>
    </source>
</evidence>
<protein>
    <submittedName>
        <fullName evidence="1">Uncharacterized protein</fullName>
    </submittedName>
</protein>
<proteinExistence type="predicted"/>
<evidence type="ECO:0000313" key="1">
    <source>
        <dbReference type="EMBL" id="CAH0394726.1"/>
    </source>
</evidence>
<accession>A0A9P0F719</accession>
<name>A0A9P0F719_BEMTA</name>
<keyword evidence="2" id="KW-1185">Reference proteome</keyword>
<dbReference type="AlphaFoldDB" id="A0A9P0F719"/>
<sequence length="150" mass="16893">MATSILVLRARSKMLGATVIVESCICLLIFVSTSNSQEFFSTGGRYGKRIASEESFDTGRPSDTSVLERRSLSITPDNSPLLEVSGRNDRFFMGSRYGKRALDLLKSDFRDVTGARITCVYIGFEDLFRCSNGKDRKFHEVESLQREENK</sequence>
<dbReference type="Proteomes" id="UP001152759">
    <property type="component" value="Chromosome 8"/>
</dbReference>
<reference evidence="1" key="1">
    <citation type="submission" date="2021-12" db="EMBL/GenBank/DDBJ databases">
        <authorList>
            <person name="King R."/>
        </authorList>
    </citation>
    <scope>NUCLEOTIDE SEQUENCE</scope>
</reference>